<keyword evidence="2 5" id="KW-0456">Lyase</keyword>
<comment type="caution">
    <text evidence="5">The sequence shown here is derived from an EMBL/GenBank/DDBJ whole genome shotgun (WGS) entry which is preliminary data.</text>
</comment>
<evidence type="ECO:0000256" key="1">
    <source>
        <dbReference type="ARBA" id="ARBA00022729"/>
    </source>
</evidence>
<dbReference type="RefSeq" id="WP_258990006.1">
    <property type="nucleotide sequence ID" value="NZ_JALIGE010000076.1"/>
</dbReference>
<proteinExistence type="predicted"/>
<dbReference type="Pfam" id="PF05426">
    <property type="entry name" value="Alginate_lyase"/>
    <property type="match status" value="1"/>
</dbReference>
<sequence>MDTRVITLTALLCSTPAIAAPCLTYDCPQMLTIKNKIQHGDNRYLPAYQALLKNADNALQQKPGSVVDKTLLPASGDKHDYYSFGPYWWPNPDTPDSLPYIRKDGQINPSSKTDDTDSKRMVQFSDAVRTLSLAAFYSGDRRYGEKAKTLLNTWFVQKTTRMNPNLNYAQAIPGVVNGRGIGIIDTRVLIDVADSLILLRNADYFTAKEFSSYQAWYADYSQWLQSSPNGKEEADWYNNHGAWYDAQLTAFLLFAGDTQHASQQINTFKYRHLAAQVNKKGELQAELERTRSFHYTNFALAAYAKMGRYGELTGNDVWNFELDGRTMKKAFTLISQQALQPASAWHYPEIKYTPEEALGPLLIAARTWKDKAFQHNAAGLLATDKTNINILTPGSALVK</sequence>
<dbReference type="InterPro" id="IPR008397">
    <property type="entry name" value="Alginate_lyase_dom"/>
</dbReference>
<organism evidence="5 6">
    <name type="scientific">Scandinavium hiltneri</name>
    <dbReference type="NCBI Taxonomy" id="2926519"/>
    <lineage>
        <taxon>Bacteria</taxon>
        <taxon>Pseudomonadati</taxon>
        <taxon>Pseudomonadota</taxon>
        <taxon>Gammaproteobacteria</taxon>
        <taxon>Enterobacterales</taxon>
        <taxon>Enterobacteriaceae</taxon>
        <taxon>Scandinavium</taxon>
    </lineage>
</organism>
<feature type="signal peptide" evidence="3">
    <location>
        <begin position="1"/>
        <end position="19"/>
    </location>
</feature>
<dbReference type="Gene3D" id="1.50.10.100">
    <property type="entry name" value="Chondroitin AC/alginate lyase"/>
    <property type="match status" value="1"/>
</dbReference>
<gene>
    <name evidence="5" type="ORF">MUU47_20550</name>
</gene>
<evidence type="ECO:0000256" key="2">
    <source>
        <dbReference type="ARBA" id="ARBA00023239"/>
    </source>
</evidence>
<accession>A0ABT2E6G0</accession>
<protein>
    <submittedName>
        <fullName evidence="5">Alginate lyase family protein</fullName>
    </submittedName>
</protein>
<dbReference type="GO" id="GO:0016829">
    <property type="term" value="F:lyase activity"/>
    <property type="evidence" value="ECO:0007669"/>
    <property type="project" value="UniProtKB-KW"/>
</dbReference>
<feature type="domain" description="Alginate lyase" evidence="4">
    <location>
        <begin position="66"/>
        <end position="341"/>
    </location>
</feature>
<reference evidence="5 6" key="1">
    <citation type="submission" date="2022-04" db="EMBL/GenBank/DDBJ databases">
        <title>Proposal of a three novel species of Scandinavium, Scandinavium hiltneri, Scandinavium manionii, Scandinavium tedordense.</title>
        <authorList>
            <person name="Maddock D.W."/>
            <person name="Brady C.L."/>
            <person name="Denman S."/>
            <person name="Arnold D."/>
        </authorList>
    </citation>
    <scope>NUCLEOTIDE SEQUENCE [LARGE SCALE GENOMIC DNA]</scope>
    <source>
        <strain evidence="5 6">H11S7</strain>
    </source>
</reference>
<dbReference type="InterPro" id="IPR008929">
    <property type="entry name" value="Chondroitin_lyas"/>
</dbReference>
<evidence type="ECO:0000313" key="6">
    <source>
        <dbReference type="Proteomes" id="UP001205357"/>
    </source>
</evidence>
<dbReference type="SUPFAM" id="SSF48230">
    <property type="entry name" value="Chondroitin AC/alginate lyase"/>
    <property type="match status" value="1"/>
</dbReference>
<keyword evidence="6" id="KW-1185">Reference proteome</keyword>
<evidence type="ECO:0000256" key="3">
    <source>
        <dbReference type="SAM" id="SignalP"/>
    </source>
</evidence>
<evidence type="ECO:0000259" key="4">
    <source>
        <dbReference type="Pfam" id="PF05426"/>
    </source>
</evidence>
<evidence type="ECO:0000313" key="5">
    <source>
        <dbReference type="EMBL" id="MCS2163473.1"/>
    </source>
</evidence>
<name>A0ABT2E6G0_9ENTR</name>
<dbReference type="EMBL" id="JALIGE010000076">
    <property type="protein sequence ID" value="MCS2163473.1"/>
    <property type="molecule type" value="Genomic_DNA"/>
</dbReference>
<keyword evidence="1 3" id="KW-0732">Signal</keyword>
<dbReference type="Proteomes" id="UP001205357">
    <property type="component" value="Unassembled WGS sequence"/>
</dbReference>
<feature type="chain" id="PRO_5045878357" evidence="3">
    <location>
        <begin position="20"/>
        <end position="399"/>
    </location>
</feature>